<keyword evidence="3" id="KW-1185">Reference proteome</keyword>
<feature type="transmembrane region" description="Helical" evidence="1">
    <location>
        <begin position="363"/>
        <end position="387"/>
    </location>
</feature>
<keyword evidence="1" id="KW-0472">Membrane</keyword>
<dbReference type="RefSeq" id="WP_338736956.1">
    <property type="nucleotide sequence ID" value="NZ_CP146612.1"/>
</dbReference>
<keyword evidence="1" id="KW-1133">Transmembrane helix</keyword>
<organism evidence="2 3">
    <name type="scientific">Candidatus Dehalogenimonas loeffleri</name>
    <dbReference type="NCBI Taxonomy" id="3127115"/>
    <lineage>
        <taxon>Bacteria</taxon>
        <taxon>Bacillati</taxon>
        <taxon>Chloroflexota</taxon>
        <taxon>Dehalococcoidia</taxon>
        <taxon>Dehalococcoidales</taxon>
        <taxon>Dehalococcoidaceae</taxon>
        <taxon>Dehalogenimonas</taxon>
    </lineage>
</organism>
<protein>
    <recommendedName>
        <fullName evidence="4">DUF2029 domain-containing protein</fullName>
    </recommendedName>
</protein>
<proteinExistence type="predicted"/>
<evidence type="ECO:0000313" key="2">
    <source>
        <dbReference type="EMBL" id="WWX24835.1"/>
    </source>
</evidence>
<gene>
    <name evidence="2" type="ORF">V8247_06105</name>
</gene>
<evidence type="ECO:0000256" key="1">
    <source>
        <dbReference type="SAM" id="Phobius"/>
    </source>
</evidence>
<feature type="transmembrane region" description="Helical" evidence="1">
    <location>
        <begin position="232"/>
        <end position="253"/>
    </location>
</feature>
<feature type="transmembrane region" description="Helical" evidence="1">
    <location>
        <begin position="315"/>
        <end position="343"/>
    </location>
</feature>
<reference evidence="2 3" key="1">
    <citation type="submission" date="2024-03" db="EMBL/GenBank/DDBJ databases">
        <title>A Dehalogenimonas Isolated from Estuarine Sediments Dihaloeliminates Chlorinated Alkanes.</title>
        <authorList>
            <person name="Yang Y."/>
            <person name="Wang H."/>
        </authorList>
    </citation>
    <scope>NUCLEOTIDE SEQUENCE [LARGE SCALE GENOMIC DNA]</scope>
    <source>
        <strain evidence="2 3">W</strain>
    </source>
</reference>
<accession>A0ABZ2J1N5</accession>
<name>A0ABZ2J1N5_9CHLR</name>
<evidence type="ECO:0000313" key="3">
    <source>
        <dbReference type="Proteomes" id="UP001375370"/>
    </source>
</evidence>
<dbReference type="EMBL" id="CP146612">
    <property type="protein sequence ID" value="WWX24835.1"/>
    <property type="molecule type" value="Genomic_DNA"/>
</dbReference>
<dbReference type="Proteomes" id="UP001375370">
    <property type="component" value="Chromosome"/>
</dbReference>
<feature type="transmembrane region" description="Helical" evidence="1">
    <location>
        <begin position="59"/>
        <end position="78"/>
    </location>
</feature>
<feature type="transmembrane region" description="Helical" evidence="1">
    <location>
        <begin position="417"/>
        <end position="433"/>
    </location>
</feature>
<feature type="transmembrane region" description="Helical" evidence="1">
    <location>
        <begin position="20"/>
        <end position="39"/>
    </location>
</feature>
<sequence length="444" mass="48984">MKLGYSSLTGDTYSVTQAKSAWGIVVWLLWFGVLWLVTLPQTDVYLHRFASRLRQTAQVAVLVLALIGVSIAGSYIGLKSEIIHAADFPEPISELLASLEAQPRYSDGAALTHQATENFMEGENPYAVSNVLTAMDEFEGPYIHLTPLQAGRFVEVFPYPSQEQLLELWNESALTPDTIPVELESRLNYPAGSFLLTAPFMLAGIDTLQVILAIFLIATAGYALWRIPSRNRLIFALALVVSTEIWVSGIIGLDKRVIILPFMMMGWILIPEKPKTAMALIGVATAAYQTAWFLLPFAVIYVYHRWGWRQAFRGAAIAAGVFIAFNLPFIFAGPGLWLSSVFAPMVDELYPMGVGLVSLVETGIFHIGSSTLFTILEAAAFAGGLLWYFQHGRGLAETGLLLSILPMFFAWRSLGNYFFYVDLIILAALLITMKTGRRLQPAAV</sequence>
<feature type="transmembrane region" description="Helical" evidence="1">
    <location>
        <begin position="200"/>
        <end position="225"/>
    </location>
</feature>
<feature type="transmembrane region" description="Helical" evidence="1">
    <location>
        <begin position="277"/>
        <end position="303"/>
    </location>
</feature>
<keyword evidence="1" id="KW-0812">Transmembrane</keyword>
<evidence type="ECO:0008006" key="4">
    <source>
        <dbReference type="Google" id="ProtNLM"/>
    </source>
</evidence>